<keyword evidence="1" id="KW-0677">Repeat</keyword>
<dbReference type="Proteomes" id="UP000323067">
    <property type="component" value="Chromosome iii"/>
</dbReference>
<accession>A0A2H4SRN6</accession>
<dbReference type="PANTHER" id="PTHR24198:SF165">
    <property type="entry name" value="ANKYRIN REPEAT-CONTAINING PROTEIN-RELATED"/>
    <property type="match status" value="1"/>
</dbReference>
<feature type="compositionally biased region" description="Low complexity" evidence="5">
    <location>
        <begin position="129"/>
        <end position="140"/>
    </location>
</feature>
<evidence type="ECO:0000256" key="4">
    <source>
        <dbReference type="SAM" id="Coils"/>
    </source>
</evidence>
<evidence type="ECO:0000256" key="2">
    <source>
        <dbReference type="ARBA" id="ARBA00023043"/>
    </source>
</evidence>
<dbReference type="Pfam" id="PF12796">
    <property type="entry name" value="Ank_2"/>
    <property type="match status" value="1"/>
</dbReference>
<name>A0A2H4SRN6_CORMI</name>
<protein>
    <submittedName>
        <fullName evidence="6">Ankyrin repeat-containing domain</fullName>
    </submittedName>
</protein>
<feature type="repeat" description="ANK" evidence="3">
    <location>
        <begin position="279"/>
        <end position="311"/>
    </location>
</feature>
<evidence type="ECO:0000256" key="1">
    <source>
        <dbReference type="ARBA" id="ARBA00022737"/>
    </source>
</evidence>
<feature type="repeat" description="ANK" evidence="3">
    <location>
        <begin position="312"/>
        <end position="338"/>
    </location>
</feature>
<dbReference type="VEuPathDB" id="FungiDB:A9K55_001516"/>
<evidence type="ECO:0000256" key="3">
    <source>
        <dbReference type="PROSITE-ProRule" id="PRU00023"/>
    </source>
</evidence>
<feature type="compositionally biased region" description="Polar residues" evidence="5">
    <location>
        <begin position="150"/>
        <end position="161"/>
    </location>
</feature>
<reference evidence="6 7" key="1">
    <citation type="journal article" date="2017" name="BMC Genomics">
        <title>Chromosome level assembly and secondary metabolite potential of the parasitic fungus Cordyceps militaris.</title>
        <authorList>
            <person name="Kramer G.J."/>
            <person name="Nodwell J.R."/>
        </authorList>
    </citation>
    <scope>NUCLEOTIDE SEQUENCE [LARGE SCALE GENOMIC DNA]</scope>
    <source>
        <strain evidence="6 7">ATCC 34164</strain>
    </source>
</reference>
<feature type="coiled-coil region" evidence="4">
    <location>
        <begin position="5"/>
        <end position="35"/>
    </location>
</feature>
<evidence type="ECO:0000313" key="7">
    <source>
        <dbReference type="Proteomes" id="UP000323067"/>
    </source>
</evidence>
<dbReference type="VEuPathDB" id="FungiDB:CCM_00619"/>
<proteinExistence type="predicted"/>
<organism evidence="6 7">
    <name type="scientific">Cordyceps militaris</name>
    <name type="common">Caterpillar fungus</name>
    <name type="synonym">Clavaria militaris</name>
    <dbReference type="NCBI Taxonomy" id="73501"/>
    <lineage>
        <taxon>Eukaryota</taxon>
        <taxon>Fungi</taxon>
        <taxon>Dikarya</taxon>
        <taxon>Ascomycota</taxon>
        <taxon>Pezizomycotina</taxon>
        <taxon>Sordariomycetes</taxon>
        <taxon>Hypocreomycetidae</taxon>
        <taxon>Hypocreales</taxon>
        <taxon>Cordycipitaceae</taxon>
        <taxon>Cordyceps</taxon>
    </lineage>
</organism>
<evidence type="ECO:0000256" key="5">
    <source>
        <dbReference type="SAM" id="MobiDB-lite"/>
    </source>
</evidence>
<keyword evidence="4" id="KW-0175">Coiled coil</keyword>
<dbReference type="InterPro" id="IPR002110">
    <property type="entry name" value="Ankyrin_rpt"/>
</dbReference>
<dbReference type="SMART" id="SM00248">
    <property type="entry name" value="ANK"/>
    <property type="match status" value="3"/>
</dbReference>
<dbReference type="AlphaFoldDB" id="A0A2H4SRN6"/>
<dbReference type="SUPFAM" id="SSF48403">
    <property type="entry name" value="Ankyrin repeat"/>
    <property type="match status" value="1"/>
</dbReference>
<dbReference type="PANTHER" id="PTHR24198">
    <property type="entry name" value="ANKYRIN REPEAT AND PROTEIN KINASE DOMAIN-CONTAINING PROTEIN"/>
    <property type="match status" value="1"/>
</dbReference>
<feature type="region of interest" description="Disordered" evidence="5">
    <location>
        <begin position="120"/>
        <end position="169"/>
    </location>
</feature>
<evidence type="ECO:0000313" key="6">
    <source>
        <dbReference type="EMBL" id="ATY65782.1"/>
    </source>
</evidence>
<dbReference type="InterPro" id="IPR036770">
    <property type="entry name" value="Ankyrin_rpt-contain_sf"/>
</dbReference>
<keyword evidence="2 3" id="KW-0040">ANK repeat</keyword>
<dbReference type="PROSITE" id="PS50088">
    <property type="entry name" value="ANK_REPEAT"/>
    <property type="match status" value="2"/>
</dbReference>
<dbReference type="EMBL" id="CP023326">
    <property type="protein sequence ID" value="ATY65782.1"/>
    <property type="molecule type" value="Genomic_DNA"/>
</dbReference>
<dbReference type="PROSITE" id="PS50297">
    <property type="entry name" value="ANK_REP_REGION"/>
    <property type="match status" value="2"/>
</dbReference>
<sequence length="338" mass="35838">MRTAGTALKLQIEELQAKNLELQAKNLELQTLKQATTRDNGTAFPLHNAKSPVSSNFLDGVRSTRDAVLDRPSHHLSWNAGEEMASGNSPALMPSAPRASICHDGCASFHEKSMSTILGSGPFRHTMNSSSLGQSSTSSSDKLRLPTLSLAGSSSDESTSPMDPGSYMDAASDIVPALDARPHSPSQSPLSSYFKTNITLDASMPESWGASSDRVRQEALPAAHECLSWPGSYGVHKAPAGGQQAAKQRALRIAVAHRQLSSVELLLKYGTDVNYIGDTGRTVLHDAAESNDGDMVRMLLERGANADLMDKAGITALEVASSLGNLEVAEILLKSSLG</sequence>
<dbReference type="Gene3D" id="1.25.40.20">
    <property type="entry name" value="Ankyrin repeat-containing domain"/>
    <property type="match status" value="1"/>
</dbReference>
<gene>
    <name evidence="6" type="ORF">A9K55_001516</name>
</gene>